<keyword evidence="1" id="KW-0812">Transmembrane</keyword>
<feature type="transmembrane region" description="Helical" evidence="1">
    <location>
        <begin position="94"/>
        <end position="112"/>
    </location>
</feature>
<comment type="caution">
    <text evidence="2">The sequence shown here is derived from an EMBL/GenBank/DDBJ whole genome shotgun (WGS) entry which is preliminary data.</text>
</comment>
<evidence type="ECO:0000313" key="2">
    <source>
        <dbReference type="EMBL" id="HIZ36603.1"/>
    </source>
</evidence>
<feature type="transmembrane region" description="Helical" evidence="1">
    <location>
        <begin position="6"/>
        <end position="27"/>
    </location>
</feature>
<reference evidence="2" key="2">
    <citation type="submission" date="2021-04" db="EMBL/GenBank/DDBJ databases">
        <authorList>
            <person name="Gilroy R."/>
        </authorList>
    </citation>
    <scope>NUCLEOTIDE SEQUENCE</scope>
    <source>
        <strain evidence="2">ChiGjej4B4-7305</strain>
    </source>
</reference>
<gene>
    <name evidence="2" type="ORF">H9815_12560</name>
</gene>
<feature type="transmembrane region" description="Helical" evidence="1">
    <location>
        <begin position="66"/>
        <end position="85"/>
    </location>
</feature>
<dbReference type="Proteomes" id="UP000824037">
    <property type="component" value="Unassembled WGS sequence"/>
</dbReference>
<dbReference type="AlphaFoldDB" id="A0A9D2EFQ8"/>
<keyword evidence="1" id="KW-0472">Membrane</keyword>
<feature type="transmembrane region" description="Helical" evidence="1">
    <location>
        <begin position="39"/>
        <end position="60"/>
    </location>
</feature>
<accession>A0A9D2EFQ8</accession>
<proteinExistence type="predicted"/>
<dbReference type="EMBL" id="DXBY01000215">
    <property type="protein sequence ID" value="HIZ36603.1"/>
    <property type="molecule type" value="Genomic_DNA"/>
</dbReference>
<name>A0A9D2EFQ8_9MICO</name>
<organism evidence="2 3">
    <name type="scientific">Candidatus Ruania gallistercoris</name>
    <dbReference type="NCBI Taxonomy" id="2838746"/>
    <lineage>
        <taxon>Bacteria</taxon>
        <taxon>Bacillati</taxon>
        <taxon>Actinomycetota</taxon>
        <taxon>Actinomycetes</taxon>
        <taxon>Micrococcales</taxon>
        <taxon>Ruaniaceae</taxon>
        <taxon>Ruania</taxon>
    </lineage>
</organism>
<evidence type="ECO:0000256" key="1">
    <source>
        <dbReference type="SAM" id="Phobius"/>
    </source>
</evidence>
<reference evidence="2" key="1">
    <citation type="journal article" date="2021" name="PeerJ">
        <title>Extensive microbial diversity within the chicken gut microbiome revealed by metagenomics and culture.</title>
        <authorList>
            <person name="Gilroy R."/>
            <person name="Ravi A."/>
            <person name="Getino M."/>
            <person name="Pursley I."/>
            <person name="Horton D.L."/>
            <person name="Alikhan N.F."/>
            <person name="Baker D."/>
            <person name="Gharbi K."/>
            <person name="Hall N."/>
            <person name="Watson M."/>
            <person name="Adriaenssens E.M."/>
            <person name="Foster-Nyarko E."/>
            <person name="Jarju S."/>
            <person name="Secka A."/>
            <person name="Antonio M."/>
            <person name="Oren A."/>
            <person name="Chaudhuri R.R."/>
            <person name="La Ragione R."/>
            <person name="Hildebrand F."/>
            <person name="Pallen M.J."/>
        </authorList>
    </citation>
    <scope>NUCLEOTIDE SEQUENCE</scope>
    <source>
        <strain evidence="2">ChiGjej4B4-7305</strain>
    </source>
</reference>
<keyword evidence="1" id="KW-1133">Transmembrane helix</keyword>
<evidence type="ECO:0000313" key="3">
    <source>
        <dbReference type="Proteomes" id="UP000824037"/>
    </source>
</evidence>
<protein>
    <submittedName>
        <fullName evidence="2">Uncharacterized protein</fullName>
    </submittedName>
</protein>
<sequence length="113" mass="11528">MEIVYGIVLVLHLIGWALVLGGAVYGLRETTTNKGMLHGILTALIAGIIMVGLGSAGVAGPEPNNIKIGVKLVIALVVTAMVLVGSRKETVTKGFLGGVAGLTVLNVAIAVLW</sequence>